<reference evidence="2" key="1">
    <citation type="journal article" date="2019" name="bioRxiv">
        <title>The Genome of the Zebra Mussel, Dreissena polymorpha: A Resource for Invasive Species Research.</title>
        <authorList>
            <person name="McCartney M.A."/>
            <person name="Auch B."/>
            <person name="Kono T."/>
            <person name="Mallez S."/>
            <person name="Zhang Y."/>
            <person name="Obille A."/>
            <person name="Becker A."/>
            <person name="Abrahante J.E."/>
            <person name="Garbe J."/>
            <person name="Badalamenti J.P."/>
            <person name="Herman A."/>
            <person name="Mangelson H."/>
            <person name="Liachko I."/>
            <person name="Sullivan S."/>
            <person name="Sone E.D."/>
            <person name="Koren S."/>
            <person name="Silverstein K.A.T."/>
            <person name="Beckman K.B."/>
            <person name="Gohl D.M."/>
        </authorList>
    </citation>
    <scope>NUCLEOTIDE SEQUENCE</scope>
    <source>
        <strain evidence="2">Duluth1</strain>
        <tissue evidence="2">Whole animal</tissue>
    </source>
</reference>
<sequence>MGASPPSTDSTSPSYFPSYCTSERHGRFTTKYRLYMSLVVSILPFVCETWTLHHQVQTLQVPRILHPTVRLRDMDASPPSSYSTSPSYSPSYCTSARHGRFTTKHRLYKSLLVFILLDGCETWTLHDQVQTLQVPCSLHPTVRLRDMDASPPSTDSTSPSYSPSYHTSARHGRFTTKYRLYKSLVVSILLDGCETWTLYHKVQTLQVPRSLHLTVRLRNMDASPPSTDSTSPS</sequence>
<protein>
    <submittedName>
        <fullName evidence="2">Uncharacterized protein</fullName>
    </submittedName>
</protein>
<dbReference type="PANTHER" id="PTHR47027:SF20">
    <property type="entry name" value="REVERSE TRANSCRIPTASE-LIKE PROTEIN WITH RNA-DIRECTED DNA POLYMERASE DOMAIN"/>
    <property type="match status" value="1"/>
</dbReference>
<evidence type="ECO:0000313" key="2">
    <source>
        <dbReference type="EMBL" id="KAH3800146.1"/>
    </source>
</evidence>
<gene>
    <name evidence="2" type="ORF">DPMN_153774</name>
</gene>
<dbReference type="PANTHER" id="PTHR47027">
    <property type="entry name" value="REVERSE TRANSCRIPTASE DOMAIN-CONTAINING PROTEIN"/>
    <property type="match status" value="1"/>
</dbReference>
<reference evidence="2" key="2">
    <citation type="submission" date="2020-11" db="EMBL/GenBank/DDBJ databases">
        <authorList>
            <person name="McCartney M.A."/>
            <person name="Auch B."/>
            <person name="Kono T."/>
            <person name="Mallez S."/>
            <person name="Becker A."/>
            <person name="Gohl D.M."/>
            <person name="Silverstein K.A.T."/>
            <person name="Koren S."/>
            <person name="Bechman K.B."/>
            <person name="Herman A."/>
            <person name="Abrahante J.E."/>
            <person name="Garbe J."/>
        </authorList>
    </citation>
    <scope>NUCLEOTIDE SEQUENCE</scope>
    <source>
        <strain evidence="2">Duluth1</strain>
        <tissue evidence="2">Whole animal</tissue>
    </source>
</reference>
<dbReference type="EMBL" id="JAIWYP010000007">
    <property type="protein sequence ID" value="KAH3800146.1"/>
    <property type="molecule type" value="Genomic_DNA"/>
</dbReference>
<organism evidence="2 3">
    <name type="scientific">Dreissena polymorpha</name>
    <name type="common">Zebra mussel</name>
    <name type="synonym">Mytilus polymorpha</name>
    <dbReference type="NCBI Taxonomy" id="45954"/>
    <lineage>
        <taxon>Eukaryota</taxon>
        <taxon>Metazoa</taxon>
        <taxon>Spiralia</taxon>
        <taxon>Lophotrochozoa</taxon>
        <taxon>Mollusca</taxon>
        <taxon>Bivalvia</taxon>
        <taxon>Autobranchia</taxon>
        <taxon>Heteroconchia</taxon>
        <taxon>Euheterodonta</taxon>
        <taxon>Imparidentia</taxon>
        <taxon>Neoheterodontei</taxon>
        <taxon>Myida</taxon>
        <taxon>Dreissenoidea</taxon>
        <taxon>Dreissenidae</taxon>
        <taxon>Dreissena</taxon>
    </lineage>
</organism>
<dbReference type="AlphaFoldDB" id="A0A9D4FLE3"/>
<keyword evidence="3" id="KW-1185">Reference proteome</keyword>
<name>A0A9D4FLE3_DREPO</name>
<accession>A0A9D4FLE3</accession>
<dbReference type="Proteomes" id="UP000828390">
    <property type="component" value="Unassembled WGS sequence"/>
</dbReference>
<feature type="compositionally biased region" description="Low complexity" evidence="1">
    <location>
        <begin position="150"/>
        <end position="166"/>
    </location>
</feature>
<proteinExistence type="predicted"/>
<evidence type="ECO:0000256" key="1">
    <source>
        <dbReference type="SAM" id="MobiDB-lite"/>
    </source>
</evidence>
<comment type="caution">
    <text evidence="2">The sequence shown here is derived from an EMBL/GenBank/DDBJ whole genome shotgun (WGS) entry which is preliminary data.</text>
</comment>
<evidence type="ECO:0000313" key="3">
    <source>
        <dbReference type="Proteomes" id="UP000828390"/>
    </source>
</evidence>
<feature type="region of interest" description="Disordered" evidence="1">
    <location>
        <begin position="147"/>
        <end position="166"/>
    </location>
</feature>